<evidence type="ECO:0000313" key="3">
    <source>
        <dbReference type="EMBL" id="MFC3533687.1"/>
    </source>
</evidence>
<dbReference type="Gene3D" id="2.40.128.110">
    <property type="entry name" value="Lipid/polyisoprenoid-binding, YceI-like"/>
    <property type="match status" value="1"/>
</dbReference>
<dbReference type="PANTHER" id="PTHR34406">
    <property type="entry name" value="PROTEIN YCEI"/>
    <property type="match status" value="1"/>
</dbReference>
<keyword evidence="4" id="KW-1185">Reference proteome</keyword>
<dbReference type="SUPFAM" id="SSF101874">
    <property type="entry name" value="YceI-like"/>
    <property type="match status" value="1"/>
</dbReference>
<evidence type="ECO:0000313" key="4">
    <source>
        <dbReference type="Proteomes" id="UP001595741"/>
    </source>
</evidence>
<evidence type="ECO:0000259" key="2">
    <source>
        <dbReference type="SMART" id="SM00867"/>
    </source>
</evidence>
<sequence>MKHALLLLPLLAAPAFAQSLDQAKSQMAFTMKQMGVPVSGSFKKFAANVTFNPAQPEAGKADISIDINSISLPTAEANAEARKKDWFNSAQFPQARFVSSSIKPLGNNRYQVNGKLTLKGITRDISAPFQVTAQGKLLTVDGAIPLSRLAFKIGEGSWSDTSTVADNVDLKFRLVLNNV</sequence>
<accession>A0ABV7RJY8</accession>
<dbReference type="PANTHER" id="PTHR34406:SF1">
    <property type="entry name" value="PROTEIN YCEI"/>
    <property type="match status" value="1"/>
</dbReference>
<dbReference type="EMBL" id="JBHRXN010000036">
    <property type="protein sequence ID" value="MFC3533687.1"/>
    <property type="molecule type" value="Genomic_DNA"/>
</dbReference>
<dbReference type="Proteomes" id="UP001595741">
    <property type="component" value="Unassembled WGS sequence"/>
</dbReference>
<dbReference type="RefSeq" id="WP_386093685.1">
    <property type="nucleotide sequence ID" value="NZ_JBHRXN010000036.1"/>
</dbReference>
<dbReference type="SMART" id="SM00867">
    <property type="entry name" value="YceI"/>
    <property type="match status" value="1"/>
</dbReference>
<evidence type="ECO:0000256" key="1">
    <source>
        <dbReference type="SAM" id="SignalP"/>
    </source>
</evidence>
<comment type="caution">
    <text evidence="3">The sequence shown here is derived from an EMBL/GenBank/DDBJ whole genome shotgun (WGS) entry which is preliminary data.</text>
</comment>
<proteinExistence type="predicted"/>
<name>A0ABV7RJY8_9NEIS</name>
<feature type="chain" id="PRO_5047145562" evidence="1">
    <location>
        <begin position="18"/>
        <end position="179"/>
    </location>
</feature>
<organism evidence="3 4">
    <name type="scientific">Vogesella facilis</name>
    <dbReference type="NCBI Taxonomy" id="1655232"/>
    <lineage>
        <taxon>Bacteria</taxon>
        <taxon>Pseudomonadati</taxon>
        <taxon>Pseudomonadota</taxon>
        <taxon>Betaproteobacteria</taxon>
        <taxon>Neisseriales</taxon>
        <taxon>Chromobacteriaceae</taxon>
        <taxon>Vogesella</taxon>
    </lineage>
</organism>
<protein>
    <submittedName>
        <fullName evidence="3">YceI family protein</fullName>
    </submittedName>
</protein>
<feature type="signal peptide" evidence="1">
    <location>
        <begin position="1"/>
        <end position="17"/>
    </location>
</feature>
<dbReference type="InterPro" id="IPR036761">
    <property type="entry name" value="TTHA0802/YceI-like_sf"/>
</dbReference>
<keyword evidence="1" id="KW-0732">Signal</keyword>
<dbReference type="InterPro" id="IPR007372">
    <property type="entry name" value="Lipid/polyisoprenoid-bd_YceI"/>
</dbReference>
<gene>
    <name evidence="3" type="ORF">ACFOLG_16065</name>
</gene>
<feature type="domain" description="Lipid/polyisoprenoid-binding YceI-like" evidence="2">
    <location>
        <begin position="17"/>
        <end position="177"/>
    </location>
</feature>
<dbReference type="Pfam" id="PF04264">
    <property type="entry name" value="YceI"/>
    <property type="match status" value="1"/>
</dbReference>
<reference evidence="4" key="1">
    <citation type="journal article" date="2019" name="Int. J. Syst. Evol. Microbiol.">
        <title>The Global Catalogue of Microorganisms (GCM) 10K type strain sequencing project: providing services to taxonomists for standard genome sequencing and annotation.</title>
        <authorList>
            <consortium name="The Broad Institute Genomics Platform"/>
            <consortium name="The Broad Institute Genome Sequencing Center for Infectious Disease"/>
            <person name="Wu L."/>
            <person name="Ma J."/>
        </authorList>
    </citation>
    <scope>NUCLEOTIDE SEQUENCE [LARGE SCALE GENOMIC DNA]</scope>
    <source>
        <strain evidence="4">KCTC 42742</strain>
    </source>
</reference>